<reference evidence="9" key="2">
    <citation type="submission" date="2010-05" db="EMBL/GenBank/DDBJ databases">
        <title>The Genome Sequence of Magnaporthe poae strain ATCC 64411.</title>
        <authorList>
            <consortium name="The Broad Institute Genome Sequencing Platform"/>
            <consortium name="Broad Institute Genome Sequencing Center for Infectious Disease"/>
            <person name="Ma L.-J."/>
            <person name="Dead R."/>
            <person name="Young S."/>
            <person name="Zeng Q."/>
            <person name="Koehrsen M."/>
            <person name="Alvarado L."/>
            <person name="Berlin A."/>
            <person name="Chapman S.B."/>
            <person name="Chen Z."/>
            <person name="Freedman E."/>
            <person name="Gellesch M."/>
            <person name="Goldberg J."/>
            <person name="Griggs A."/>
            <person name="Gujja S."/>
            <person name="Heilman E.R."/>
            <person name="Heiman D."/>
            <person name="Hepburn T."/>
            <person name="Howarth C."/>
            <person name="Jen D."/>
            <person name="Larson L."/>
            <person name="Mehta T."/>
            <person name="Neiman D."/>
            <person name="Pearson M."/>
            <person name="Roberts A."/>
            <person name="Saif S."/>
            <person name="Shea T."/>
            <person name="Shenoy N."/>
            <person name="Sisk P."/>
            <person name="Stolte C."/>
            <person name="Sykes S."/>
            <person name="Walk T."/>
            <person name="White J."/>
            <person name="Yandava C."/>
            <person name="Haas B."/>
            <person name="Nusbaum C."/>
            <person name="Birren B."/>
        </authorList>
    </citation>
    <scope>NUCLEOTIDE SEQUENCE</scope>
    <source>
        <strain evidence="9">ATCC 64411</strain>
    </source>
</reference>
<keyword evidence="2 7" id="KW-0812">Transmembrane</keyword>
<evidence type="ECO:0000256" key="2">
    <source>
        <dbReference type="ARBA" id="ARBA00022692"/>
    </source>
</evidence>
<evidence type="ECO:0000256" key="1">
    <source>
        <dbReference type="ARBA" id="ARBA00004141"/>
    </source>
</evidence>
<dbReference type="Pfam" id="PF20684">
    <property type="entry name" value="Fung_rhodopsin"/>
    <property type="match status" value="1"/>
</dbReference>
<evidence type="ECO:0000256" key="7">
    <source>
        <dbReference type="SAM" id="Phobius"/>
    </source>
</evidence>
<dbReference type="OMA" id="CINNTAF"/>
<evidence type="ECO:0000313" key="10">
    <source>
        <dbReference type="EnsemblFungi" id="MAPG_09587T0"/>
    </source>
</evidence>
<dbReference type="STRING" id="644358.A0A0C4EAC1"/>
<dbReference type="EnsemblFungi" id="MAPG_09587T0">
    <property type="protein sequence ID" value="MAPG_09587T0"/>
    <property type="gene ID" value="MAPG_09587"/>
</dbReference>
<evidence type="ECO:0000256" key="3">
    <source>
        <dbReference type="ARBA" id="ARBA00022989"/>
    </source>
</evidence>
<feature type="transmembrane region" description="Helical" evidence="7">
    <location>
        <begin position="126"/>
        <end position="148"/>
    </location>
</feature>
<protein>
    <recommendedName>
        <fullName evidence="8">Rhodopsin domain-containing protein</fullName>
    </recommendedName>
</protein>
<feature type="transmembrane region" description="Helical" evidence="7">
    <location>
        <begin position="89"/>
        <end position="114"/>
    </location>
</feature>
<evidence type="ECO:0000256" key="5">
    <source>
        <dbReference type="ARBA" id="ARBA00038359"/>
    </source>
</evidence>
<evidence type="ECO:0000259" key="8">
    <source>
        <dbReference type="Pfam" id="PF20684"/>
    </source>
</evidence>
<feature type="transmembrane region" description="Helical" evidence="7">
    <location>
        <begin position="172"/>
        <end position="195"/>
    </location>
</feature>
<dbReference type="VEuPathDB" id="FungiDB:MAPG_09587"/>
<name>A0A0C4EAC1_MAGP6</name>
<proteinExistence type="inferred from homology"/>
<sequence length="427" mass="46671">MDLFYGEDYPRRQDALFAVSCTLTAVAAIAVLLRCIGRFILIRMPGPDDYFLIAAMLGVIGYLIGMFVAKGDHMGFPASNLTPANMVNFFKEALAIQIIYSATLASLKTSICFAYLRFAVTTKFRYLCIGTIVVHAVFFLVCFIIFMFECQPLEKVWDVTGTVKGTCINNTAFFYASSGFHIMTDVWILLLPIHTLKKIRRPRREKAALFCVFGAGAFATTASCIRLHTIYIYTLSDDPFRDAVPVNLWTMIETSIAVVCASVPGLKPIFSRAQHHRARETNSQNKGGSKLPDLLRRRELRAQQQQQQQQQQYTDGSFGGLLGDDMTLKLTSTPATWDLSLPLSPGAFSEMSLSFGGGGHGNGLAGSGAGDIEKQLTASDAAPSGHSSQERTVGGPQHVNMSEPVYPPGWPLGSPTNVWSHAGTKGQ</sequence>
<dbReference type="eggNOG" id="ENOG502SKVQ">
    <property type="taxonomic scope" value="Eukaryota"/>
</dbReference>
<keyword evidence="3 7" id="KW-1133">Transmembrane helix</keyword>
<dbReference type="InterPro" id="IPR052337">
    <property type="entry name" value="SAT4-like"/>
</dbReference>
<feature type="domain" description="Rhodopsin" evidence="8">
    <location>
        <begin position="33"/>
        <end position="272"/>
    </location>
</feature>
<dbReference type="PANTHER" id="PTHR33048:SF123">
    <property type="entry name" value="INTEGRAL MEMBRANE PROTEIN"/>
    <property type="match status" value="1"/>
</dbReference>
<keyword evidence="11" id="KW-1185">Reference proteome</keyword>
<feature type="transmembrane region" description="Helical" evidence="7">
    <location>
        <begin position="49"/>
        <end position="69"/>
    </location>
</feature>
<dbReference type="EMBL" id="ADBL01002451">
    <property type="status" value="NOT_ANNOTATED_CDS"/>
    <property type="molecule type" value="Genomic_DNA"/>
</dbReference>
<keyword evidence="4 7" id="KW-0472">Membrane</keyword>
<evidence type="ECO:0000313" key="9">
    <source>
        <dbReference type="EMBL" id="KLU91064.1"/>
    </source>
</evidence>
<evidence type="ECO:0000256" key="6">
    <source>
        <dbReference type="SAM" id="MobiDB-lite"/>
    </source>
</evidence>
<dbReference type="InterPro" id="IPR049326">
    <property type="entry name" value="Rhodopsin_dom_fungi"/>
</dbReference>
<comment type="similarity">
    <text evidence="5">Belongs to the SAT4 family.</text>
</comment>
<dbReference type="EMBL" id="GL876976">
    <property type="protein sequence ID" value="KLU91064.1"/>
    <property type="molecule type" value="Genomic_DNA"/>
</dbReference>
<accession>A0A0C4EAC1</accession>
<evidence type="ECO:0000313" key="11">
    <source>
        <dbReference type="Proteomes" id="UP000011715"/>
    </source>
</evidence>
<feature type="transmembrane region" description="Helical" evidence="7">
    <location>
        <begin position="207"/>
        <end position="228"/>
    </location>
</feature>
<dbReference type="Proteomes" id="UP000011715">
    <property type="component" value="Unassembled WGS sequence"/>
</dbReference>
<feature type="transmembrane region" description="Helical" evidence="7">
    <location>
        <begin position="248"/>
        <end position="270"/>
    </location>
</feature>
<organism evidence="10 11">
    <name type="scientific">Magnaporthiopsis poae (strain ATCC 64411 / 73-15)</name>
    <name type="common">Kentucky bluegrass fungus</name>
    <name type="synonym">Magnaporthe poae</name>
    <dbReference type="NCBI Taxonomy" id="644358"/>
    <lineage>
        <taxon>Eukaryota</taxon>
        <taxon>Fungi</taxon>
        <taxon>Dikarya</taxon>
        <taxon>Ascomycota</taxon>
        <taxon>Pezizomycotina</taxon>
        <taxon>Sordariomycetes</taxon>
        <taxon>Sordariomycetidae</taxon>
        <taxon>Magnaporthales</taxon>
        <taxon>Magnaporthaceae</taxon>
        <taxon>Magnaporthiopsis</taxon>
    </lineage>
</organism>
<evidence type="ECO:0000256" key="4">
    <source>
        <dbReference type="ARBA" id="ARBA00023136"/>
    </source>
</evidence>
<dbReference type="PANTHER" id="PTHR33048">
    <property type="entry name" value="PTH11-LIKE INTEGRAL MEMBRANE PROTEIN (AFU_ORTHOLOGUE AFUA_5G11245)"/>
    <property type="match status" value="1"/>
</dbReference>
<dbReference type="AlphaFoldDB" id="A0A0C4EAC1"/>
<reference evidence="11" key="1">
    <citation type="submission" date="2010-05" db="EMBL/GenBank/DDBJ databases">
        <title>The genome sequence of Magnaporthe poae strain ATCC 64411.</title>
        <authorList>
            <person name="Ma L.-J."/>
            <person name="Dead R."/>
            <person name="Young S."/>
            <person name="Zeng Q."/>
            <person name="Koehrsen M."/>
            <person name="Alvarado L."/>
            <person name="Berlin A."/>
            <person name="Chapman S.B."/>
            <person name="Chen Z."/>
            <person name="Freedman E."/>
            <person name="Gellesch M."/>
            <person name="Goldberg J."/>
            <person name="Griggs A."/>
            <person name="Gujja S."/>
            <person name="Heilman E.R."/>
            <person name="Heiman D."/>
            <person name="Hepburn T."/>
            <person name="Howarth C."/>
            <person name="Jen D."/>
            <person name="Larson L."/>
            <person name="Mehta T."/>
            <person name="Neiman D."/>
            <person name="Pearson M."/>
            <person name="Roberts A."/>
            <person name="Saif S."/>
            <person name="Shea T."/>
            <person name="Shenoy N."/>
            <person name="Sisk P."/>
            <person name="Stolte C."/>
            <person name="Sykes S."/>
            <person name="Walk T."/>
            <person name="White J."/>
            <person name="Yandava C."/>
            <person name="Haas B."/>
            <person name="Nusbaum C."/>
            <person name="Birren B."/>
        </authorList>
    </citation>
    <scope>NUCLEOTIDE SEQUENCE [LARGE SCALE GENOMIC DNA]</scope>
    <source>
        <strain evidence="11">ATCC 64411 / 73-15</strain>
    </source>
</reference>
<gene>
    <name evidence="9" type="ORF">MAPG_09587</name>
</gene>
<dbReference type="GO" id="GO:0016020">
    <property type="term" value="C:membrane"/>
    <property type="evidence" value="ECO:0007669"/>
    <property type="project" value="UniProtKB-SubCell"/>
</dbReference>
<comment type="subcellular location">
    <subcellularLocation>
        <location evidence="1">Membrane</location>
        <topology evidence="1">Multi-pass membrane protein</topology>
    </subcellularLocation>
</comment>
<feature type="region of interest" description="Disordered" evidence="6">
    <location>
        <begin position="377"/>
        <end position="427"/>
    </location>
</feature>
<reference evidence="9" key="3">
    <citation type="submission" date="2011-03" db="EMBL/GenBank/DDBJ databases">
        <title>Annotation of Magnaporthe poae ATCC 64411.</title>
        <authorList>
            <person name="Ma L.-J."/>
            <person name="Dead R."/>
            <person name="Young S.K."/>
            <person name="Zeng Q."/>
            <person name="Gargeya S."/>
            <person name="Fitzgerald M."/>
            <person name="Haas B."/>
            <person name="Abouelleil A."/>
            <person name="Alvarado L."/>
            <person name="Arachchi H.M."/>
            <person name="Berlin A."/>
            <person name="Brown A."/>
            <person name="Chapman S.B."/>
            <person name="Chen Z."/>
            <person name="Dunbar C."/>
            <person name="Freedman E."/>
            <person name="Gearin G."/>
            <person name="Gellesch M."/>
            <person name="Goldberg J."/>
            <person name="Griggs A."/>
            <person name="Gujja S."/>
            <person name="Heiman D."/>
            <person name="Howarth C."/>
            <person name="Larson L."/>
            <person name="Lui A."/>
            <person name="MacDonald P.J.P."/>
            <person name="Mehta T."/>
            <person name="Montmayeur A."/>
            <person name="Murphy C."/>
            <person name="Neiman D."/>
            <person name="Pearson M."/>
            <person name="Priest M."/>
            <person name="Roberts A."/>
            <person name="Saif S."/>
            <person name="Shea T."/>
            <person name="Shenoy N."/>
            <person name="Sisk P."/>
            <person name="Stolte C."/>
            <person name="Sykes S."/>
            <person name="Yandava C."/>
            <person name="Wortman J."/>
            <person name="Nusbaum C."/>
            <person name="Birren B."/>
        </authorList>
    </citation>
    <scope>NUCLEOTIDE SEQUENCE</scope>
    <source>
        <strain evidence="9">ATCC 64411</strain>
    </source>
</reference>
<reference evidence="10" key="5">
    <citation type="submission" date="2015-06" db="UniProtKB">
        <authorList>
            <consortium name="EnsemblFungi"/>
        </authorList>
    </citation>
    <scope>IDENTIFICATION</scope>
    <source>
        <strain evidence="10">ATCC 64411</strain>
    </source>
</reference>
<reference evidence="10" key="4">
    <citation type="journal article" date="2015" name="G3 (Bethesda)">
        <title>Genome sequences of three phytopathogenic species of the Magnaporthaceae family of fungi.</title>
        <authorList>
            <person name="Okagaki L.H."/>
            <person name="Nunes C.C."/>
            <person name="Sailsbery J."/>
            <person name="Clay B."/>
            <person name="Brown D."/>
            <person name="John T."/>
            <person name="Oh Y."/>
            <person name="Young N."/>
            <person name="Fitzgerald M."/>
            <person name="Haas B.J."/>
            <person name="Zeng Q."/>
            <person name="Young S."/>
            <person name="Adiconis X."/>
            <person name="Fan L."/>
            <person name="Levin J.Z."/>
            <person name="Mitchell T.K."/>
            <person name="Okubara P.A."/>
            <person name="Farman M.L."/>
            <person name="Kohn L.M."/>
            <person name="Birren B."/>
            <person name="Ma L.-J."/>
            <person name="Dean R.A."/>
        </authorList>
    </citation>
    <scope>NUCLEOTIDE SEQUENCE</scope>
    <source>
        <strain evidence="10">ATCC 64411 / 73-15</strain>
    </source>
</reference>
<feature type="transmembrane region" description="Helical" evidence="7">
    <location>
        <begin position="15"/>
        <end position="37"/>
    </location>
</feature>
<dbReference type="OrthoDB" id="5329176at2759"/>